<dbReference type="PROSITE" id="PS51257">
    <property type="entry name" value="PROKAR_LIPOPROTEIN"/>
    <property type="match status" value="1"/>
</dbReference>
<evidence type="ECO:0000313" key="2">
    <source>
        <dbReference type="Proteomes" id="UP000003089"/>
    </source>
</evidence>
<proteinExistence type="predicted"/>
<dbReference type="EMBL" id="AGXS01000001">
    <property type="protein sequence ID" value="EIY54974.1"/>
    <property type="molecule type" value="Genomic_DNA"/>
</dbReference>
<evidence type="ECO:0000313" key="1">
    <source>
        <dbReference type="EMBL" id="EIY54974.1"/>
    </source>
</evidence>
<dbReference type="Pfam" id="PF13149">
    <property type="entry name" value="Mfa_like_1"/>
    <property type="match status" value="1"/>
</dbReference>
<name>I9H5W7_9BACE</name>
<evidence type="ECO:0008006" key="3">
    <source>
        <dbReference type="Google" id="ProtNLM"/>
    </source>
</evidence>
<dbReference type="STRING" id="997884.HMPREF1068_00195"/>
<dbReference type="InterPro" id="IPR025049">
    <property type="entry name" value="Mfa-like_1"/>
</dbReference>
<accession>I9H5W7</accession>
<dbReference type="RefSeq" id="WP_007482966.1">
    <property type="nucleotide sequence ID" value="NZ_JH724314.1"/>
</dbReference>
<protein>
    <recommendedName>
        <fullName evidence="3">Fimbrillin family protein</fullName>
    </recommendedName>
</protein>
<dbReference type="eggNOG" id="ENOG50348F4">
    <property type="taxonomic scope" value="Bacteria"/>
</dbReference>
<reference evidence="1 2" key="1">
    <citation type="submission" date="2012-02" db="EMBL/GenBank/DDBJ databases">
        <title>The Genome Sequence of Bacteroides nordii CL02T12C05.</title>
        <authorList>
            <consortium name="The Broad Institute Genome Sequencing Platform"/>
            <person name="Earl A."/>
            <person name="Ward D."/>
            <person name="Feldgarden M."/>
            <person name="Gevers D."/>
            <person name="Zitomersky N.L."/>
            <person name="Coyne M.J."/>
            <person name="Comstock L.E."/>
            <person name="Young S.K."/>
            <person name="Zeng Q."/>
            <person name="Gargeya S."/>
            <person name="Fitzgerald M."/>
            <person name="Haas B."/>
            <person name="Abouelleil A."/>
            <person name="Alvarado L."/>
            <person name="Arachchi H.M."/>
            <person name="Berlin A."/>
            <person name="Chapman S.B."/>
            <person name="Gearin G."/>
            <person name="Goldberg J."/>
            <person name="Griggs A."/>
            <person name="Gujja S."/>
            <person name="Hansen M."/>
            <person name="Heiman D."/>
            <person name="Howarth C."/>
            <person name="Larimer J."/>
            <person name="Lui A."/>
            <person name="MacDonald P.J.P."/>
            <person name="McCowen C."/>
            <person name="Montmayeur A."/>
            <person name="Murphy C."/>
            <person name="Neiman D."/>
            <person name="Pearson M."/>
            <person name="Priest M."/>
            <person name="Roberts A."/>
            <person name="Saif S."/>
            <person name="Shea T."/>
            <person name="Sisk P."/>
            <person name="Stolte C."/>
            <person name="Sykes S."/>
            <person name="Wortman J."/>
            <person name="Nusbaum C."/>
            <person name="Birren B."/>
        </authorList>
    </citation>
    <scope>NUCLEOTIDE SEQUENCE [LARGE SCALE GENOMIC DNA]</scope>
    <source>
        <strain evidence="1 2">CL02T12C05</strain>
    </source>
</reference>
<dbReference type="AlphaFoldDB" id="I9H5W7"/>
<dbReference type="Proteomes" id="UP000003089">
    <property type="component" value="Unassembled WGS sequence"/>
</dbReference>
<organism evidence="1 2">
    <name type="scientific">Bacteroides nordii CL02T12C05</name>
    <dbReference type="NCBI Taxonomy" id="997884"/>
    <lineage>
        <taxon>Bacteria</taxon>
        <taxon>Pseudomonadati</taxon>
        <taxon>Bacteroidota</taxon>
        <taxon>Bacteroidia</taxon>
        <taxon>Bacteroidales</taxon>
        <taxon>Bacteroidaceae</taxon>
        <taxon>Bacteroides</taxon>
    </lineage>
</organism>
<dbReference type="PATRIC" id="fig|997884.3.peg.212"/>
<keyword evidence="2" id="KW-1185">Reference proteome</keyword>
<sequence length="307" mass="32243">MKTFIFSALALGMMASCSNTEVEGIDAVDNGEPVAIQLSAGVQTNVVAGLSRAAITGDATFKATVLAWETATPNFATDPTWQVGTSDIKASGETPTLTLDENKYYLADGTSTSMKAFYVENATVDDTHKYIYNFANTDGQKDVLITADAVSGTKASTTPVKFAFTHPLMQLKFKLIAGKGFPNGKTITNLKVNGVKLPIGVDMSTSTVLYSTAQNIGVPESDNKVIDGNIVGNPIMVEPISKGEFTIDVSANGKDYKDIPVNLNGISESVSGAGVAYTVELTFQEKMSASATVSDWADNGTGSGTVE</sequence>
<comment type="caution">
    <text evidence="1">The sequence shown here is derived from an EMBL/GenBank/DDBJ whole genome shotgun (WGS) entry which is preliminary data.</text>
</comment>
<dbReference type="CDD" id="cd13120">
    <property type="entry name" value="BF2867_like_N"/>
    <property type="match status" value="1"/>
</dbReference>
<gene>
    <name evidence="1" type="ORF">HMPREF1068_00195</name>
</gene>
<dbReference type="HOGENOM" id="CLU_074802_0_0_10"/>